<dbReference type="Pfam" id="PF00441">
    <property type="entry name" value="Acyl-CoA_dh_1"/>
    <property type="match status" value="1"/>
</dbReference>
<feature type="domain" description="Acyl-CoA dehydrogenase/oxidase N-terminal" evidence="10">
    <location>
        <begin position="104"/>
        <end position="212"/>
    </location>
</feature>
<dbReference type="PANTHER" id="PTHR48083:SF20">
    <property type="entry name" value="LONG-CHAIN SPECIFIC ACYL-COA DEHYDROGENASE, MITOCHONDRIAL"/>
    <property type="match status" value="1"/>
</dbReference>
<dbReference type="InterPro" id="IPR009075">
    <property type="entry name" value="AcylCo_DH/oxidase_C"/>
</dbReference>
<dbReference type="EMBL" id="IACT01001327">
    <property type="protein sequence ID" value="LAC20680.1"/>
    <property type="molecule type" value="mRNA"/>
</dbReference>
<dbReference type="GO" id="GO:0004466">
    <property type="term" value="F:long-chain fatty acyl-CoA dehydrogenase activity"/>
    <property type="evidence" value="ECO:0007669"/>
    <property type="project" value="TreeGrafter"/>
</dbReference>
<dbReference type="FunFam" id="2.40.110.10:FF:000002">
    <property type="entry name" value="Acyl-CoA dehydrogenase fadE12"/>
    <property type="match status" value="1"/>
</dbReference>
<evidence type="ECO:0000256" key="7">
    <source>
        <dbReference type="RuleBase" id="RU362125"/>
    </source>
</evidence>
<comment type="similarity">
    <text evidence="2 7">Belongs to the acyl-CoA dehydrogenase family.</text>
</comment>
<dbReference type="InterPro" id="IPR037069">
    <property type="entry name" value="AcylCoA_DH/ox_N_sf"/>
</dbReference>
<dbReference type="Gene3D" id="1.20.140.10">
    <property type="entry name" value="Butyryl-CoA Dehydrogenase, subunit A, domain 3"/>
    <property type="match status" value="1"/>
</dbReference>
<evidence type="ECO:0000259" key="8">
    <source>
        <dbReference type="Pfam" id="PF00441"/>
    </source>
</evidence>
<dbReference type="InterPro" id="IPR006089">
    <property type="entry name" value="Acyl-CoA_DH_CS"/>
</dbReference>
<organism evidence="11">
    <name type="scientific">Hirondellea gigas</name>
    <dbReference type="NCBI Taxonomy" id="1518452"/>
    <lineage>
        <taxon>Eukaryota</taxon>
        <taxon>Metazoa</taxon>
        <taxon>Ecdysozoa</taxon>
        <taxon>Arthropoda</taxon>
        <taxon>Crustacea</taxon>
        <taxon>Multicrustacea</taxon>
        <taxon>Malacostraca</taxon>
        <taxon>Eumalacostraca</taxon>
        <taxon>Peracarida</taxon>
        <taxon>Amphipoda</taxon>
        <taxon>Amphilochidea</taxon>
        <taxon>Lysianassida</taxon>
        <taxon>Lysianassidira</taxon>
        <taxon>Lysianassoidea</taxon>
        <taxon>Lysianassidae</taxon>
        <taxon>Hirondellea</taxon>
    </lineage>
</organism>
<keyword evidence="3 7" id="KW-0285">Flavoprotein</keyword>
<feature type="domain" description="Acyl-CoA dehydrogenase/oxidase C-terminal" evidence="8">
    <location>
        <begin position="326"/>
        <end position="474"/>
    </location>
</feature>
<evidence type="ECO:0000313" key="11">
    <source>
        <dbReference type="EMBL" id="LAB67077.1"/>
    </source>
</evidence>
<dbReference type="Pfam" id="PF02770">
    <property type="entry name" value="Acyl-CoA_dh_M"/>
    <property type="match status" value="1"/>
</dbReference>
<protein>
    <submittedName>
        <fullName evidence="11 12">Long-chain specific acyl-CoA dehydrogenase</fullName>
    </submittedName>
</protein>
<feature type="domain" description="Acyl-CoA oxidase/dehydrogenase middle" evidence="9">
    <location>
        <begin position="217"/>
        <end position="314"/>
    </location>
</feature>
<dbReference type="Pfam" id="PF02771">
    <property type="entry name" value="Acyl-CoA_dh_N"/>
    <property type="match status" value="1"/>
</dbReference>
<dbReference type="GO" id="GO:0050660">
    <property type="term" value="F:flavin adenine dinucleotide binding"/>
    <property type="evidence" value="ECO:0007669"/>
    <property type="project" value="InterPro"/>
</dbReference>
<reference evidence="11" key="2">
    <citation type="journal article" date="2018" name="Biosci. Biotechnol. Biochem.">
        <title>Polysaccharide hydrolase of the hadal zone amphipods Hirondellea gigas.</title>
        <authorList>
            <person name="Kobayashi H."/>
            <person name="Nagahama T."/>
            <person name="Arai W."/>
            <person name="Sasagawa Y."/>
            <person name="Umeda M."/>
            <person name="Hayashi T."/>
            <person name="Nikaido I."/>
            <person name="Watanabe H."/>
            <person name="Oguri K."/>
            <person name="Kitazato H."/>
            <person name="Fujioka K."/>
            <person name="Kido Y."/>
            <person name="Takami H."/>
        </authorList>
    </citation>
    <scope>NUCLEOTIDE SEQUENCE</scope>
    <source>
        <tissue evidence="11">Whole body</tissue>
    </source>
</reference>
<dbReference type="EMBL" id="IACF01001373">
    <property type="protein sequence ID" value="LAB67077.1"/>
    <property type="molecule type" value="mRNA"/>
</dbReference>
<comment type="cofactor">
    <cofactor evidence="1 7">
        <name>FAD</name>
        <dbReference type="ChEBI" id="CHEBI:57692"/>
    </cofactor>
</comment>
<dbReference type="GO" id="GO:0042758">
    <property type="term" value="P:long-chain fatty acid catabolic process"/>
    <property type="evidence" value="ECO:0007669"/>
    <property type="project" value="TreeGrafter"/>
</dbReference>
<dbReference type="PROSITE" id="PS00072">
    <property type="entry name" value="ACYL_COA_DH_1"/>
    <property type="match status" value="1"/>
</dbReference>
<evidence type="ECO:0000259" key="10">
    <source>
        <dbReference type="Pfam" id="PF02771"/>
    </source>
</evidence>
<keyword evidence="5 7" id="KW-0560">Oxidoreductase</keyword>
<accession>A0A2P2HZ76</accession>
<dbReference type="Gene3D" id="2.40.110.10">
    <property type="entry name" value="Butyryl-CoA Dehydrogenase, subunit A, domain 2"/>
    <property type="match status" value="1"/>
</dbReference>
<comment type="catalytic activity">
    <reaction evidence="6">
        <text>(2S)-2-methylbutanoyl-CoA + oxidized [electron-transfer flavoprotein] + H(+) = (2E)-2-methylbut-2-enoyl-CoA + reduced [electron-transfer flavoprotein]</text>
        <dbReference type="Rhea" id="RHEA:48256"/>
        <dbReference type="Rhea" id="RHEA-COMP:10685"/>
        <dbReference type="Rhea" id="RHEA-COMP:10686"/>
        <dbReference type="ChEBI" id="CHEBI:15378"/>
        <dbReference type="ChEBI" id="CHEBI:57337"/>
        <dbReference type="ChEBI" id="CHEBI:57692"/>
        <dbReference type="ChEBI" id="CHEBI:58307"/>
        <dbReference type="ChEBI" id="CHEBI:88166"/>
    </reaction>
    <physiologicalReaction direction="left-to-right" evidence="6">
        <dbReference type="Rhea" id="RHEA:48257"/>
    </physiologicalReaction>
</comment>
<evidence type="ECO:0000256" key="4">
    <source>
        <dbReference type="ARBA" id="ARBA00022827"/>
    </source>
</evidence>
<dbReference type="SUPFAM" id="SSF56645">
    <property type="entry name" value="Acyl-CoA dehydrogenase NM domain-like"/>
    <property type="match status" value="1"/>
</dbReference>
<evidence type="ECO:0000256" key="5">
    <source>
        <dbReference type="ARBA" id="ARBA00023002"/>
    </source>
</evidence>
<name>A0A2P2HZ76_9CRUS</name>
<evidence type="ECO:0000259" key="9">
    <source>
        <dbReference type="Pfam" id="PF02770"/>
    </source>
</evidence>
<evidence type="ECO:0000256" key="2">
    <source>
        <dbReference type="ARBA" id="ARBA00009347"/>
    </source>
</evidence>
<reference evidence="12" key="1">
    <citation type="submission" date="2017-11" db="EMBL/GenBank/DDBJ databases">
        <title>The sensing device of the deep-sea amphipod.</title>
        <authorList>
            <person name="Kobayashi H."/>
            <person name="Nagahama T."/>
            <person name="Arai W."/>
            <person name="Sasagawa Y."/>
            <person name="Umeda M."/>
            <person name="Hayashi T."/>
            <person name="Nikaido I."/>
            <person name="Watanabe H."/>
            <person name="Oguri K."/>
            <person name="Kitazato H."/>
            <person name="Fujioka K."/>
            <person name="Kido Y."/>
            <person name="Takami H."/>
        </authorList>
    </citation>
    <scope>NUCLEOTIDE SEQUENCE</scope>
    <source>
        <tissue evidence="12">Whole body</tissue>
    </source>
</reference>
<dbReference type="InterPro" id="IPR009100">
    <property type="entry name" value="AcylCoA_DH/oxidase_NM_dom_sf"/>
</dbReference>
<evidence type="ECO:0000256" key="3">
    <source>
        <dbReference type="ARBA" id="ARBA00022630"/>
    </source>
</evidence>
<dbReference type="InterPro" id="IPR006091">
    <property type="entry name" value="Acyl-CoA_Oxase/DH_mid-dom"/>
</dbReference>
<dbReference type="AlphaFoldDB" id="A0A2P2HZ76"/>
<dbReference type="GO" id="GO:0019254">
    <property type="term" value="P:carnitine metabolic process, CoA-linked"/>
    <property type="evidence" value="ECO:0007669"/>
    <property type="project" value="TreeGrafter"/>
</dbReference>
<evidence type="ECO:0000256" key="1">
    <source>
        <dbReference type="ARBA" id="ARBA00001974"/>
    </source>
</evidence>
<dbReference type="Gene3D" id="1.10.540.10">
    <property type="entry name" value="Acyl-CoA dehydrogenase/oxidase, N-terminal domain"/>
    <property type="match status" value="1"/>
</dbReference>
<dbReference type="InterPro" id="IPR050741">
    <property type="entry name" value="Acyl-CoA_dehydrogenase"/>
</dbReference>
<dbReference type="GO" id="GO:0005739">
    <property type="term" value="C:mitochondrion"/>
    <property type="evidence" value="ECO:0007669"/>
    <property type="project" value="TreeGrafter"/>
</dbReference>
<keyword evidence="4 7" id="KW-0274">FAD</keyword>
<dbReference type="FunFam" id="1.20.140.10:FF:000001">
    <property type="entry name" value="Acyl-CoA dehydrogenase"/>
    <property type="match status" value="1"/>
</dbReference>
<dbReference type="InterPro" id="IPR046373">
    <property type="entry name" value="Acyl-CoA_Oxase/DH_mid-dom_sf"/>
</dbReference>
<evidence type="ECO:0000256" key="6">
    <source>
        <dbReference type="ARBA" id="ARBA00049552"/>
    </source>
</evidence>
<dbReference type="PANTHER" id="PTHR48083">
    <property type="entry name" value="MEDIUM-CHAIN SPECIFIC ACYL-COA DEHYDROGENASE, MITOCHONDRIAL-RELATED"/>
    <property type="match status" value="1"/>
</dbReference>
<dbReference type="InterPro" id="IPR036250">
    <property type="entry name" value="AcylCo_DH-like_C"/>
</dbReference>
<sequence length="478" mass="52290">MFTSVAARCLATTDVAAAAACRVHVLSGATTGVTTTDASTRRRRFSTTPVAAKKLPSSIKGILGIHPGYDGETDDSSSFNIYRQATSQAGRMTDMGTRNLFGSNQDIFRVSVRKFFNDEVKPFHKQWEKDGQVSRECWERAGELGLLGVDTPEEHGGCGGTFLEAAIVLEEQAYVNASGPGFGLHSNIVMPYIYKFGTTDQINHYIPELMAGRMIGALAMTEPGAGSDLQGILTNAKRDGDDWILNGSKTYITNGAMCGVVIVVAITDPAAKSKAHGTSLFLVDADLVGFTKGKKLEKLGLKAQDTSELFFEDVRLPSTALLGKENKGFYHLMQELPQERLLIGIGCTASCEWMFEETRSFVNQRKAFGKTLSHLPTIRHKLAELKTDICVARAFTDHCIDMHINEKLDTYTASMNKYWTSDLCNKVAYDCVQLHGGAGFMMEYPISTAYLDAKVQTIYGGSNEIMKELIGRTIASKD</sequence>
<proteinExistence type="evidence at transcript level"/>
<evidence type="ECO:0000313" key="12">
    <source>
        <dbReference type="EMBL" id="LAC20680.1"/>
    </source>
</evidence>
<dbReference type="InterPro" id="IPR013786">
    <property type="entry name" value="AcylCoA_DH/ox_N"/>
</dbReference>
<dbReference type="GO" id="GO:0033539">
    <property type="term" value="P:fatty acid beta-oxidation using acyl-CoA dehydrogenase"/>
    <property type="evidence" value="ECO:0007669"/>
    <property type="project" value="TreeGrafter"/>
</dbReference>
<dbReference type="SUPFAM" id="SSF47203">
    <property type="entry name" value="Acyl-CoA dehydrogenase C-terminal domain-like"/>
    <property type="match status" value="1"/>
</dbReference>